<dbReference type="SUPFAM" id="SSF51556">
    <property type="entry name" value="Metallo-dependent hydrolases"/>
    <property type="match status" value="1"/>
</dbReference>
<dbReference type="PROSITE" id="PS00869">
    <property type="entry name" value="RENAL_DIPEPTIDASE_1"/>
    <property type="match status" value="1"/>
</dbReference>
<feature type="signal peptide" evidence="3">
    <location>
        <begin position="1"/>
        <end position="34"/>
    </location>
</feature>
<keyword evidence="2 3" id="KW-0449">Lipoprotein</keyword>
<keyword evidence="3" id="KW-0224">Dipeptidase</keyword>
<dbReference type="GeneTree" id="ENSGT00940000160211"/>
<organism evidence="4 5">
    <name type="scientific">Nomascus leucogenys</name>
    <name type="common">Northern white-cheeked gibbon</name>
    <name type="synonym">Hylobates leucogenys</name>
    <dbReference type="NCBI Taxonomy" id="61853"/>
    <lineage>
        <taxon>Eukaryota</taxon>
        <taxon>Metazoa</taxon>
        <taxon>Chordata</taxon>
        <taxon>Craniata</taxon>
        <taxon>Vertebrata</taxon>
        <taxon>Euteleostomi</taxon>
        <taxon>Mammalia</taxon>
        <taxon>Eutheria</taxon>
        <taxon>Euarchontoglires</taxon>
        <taxon>Primates</taxon>
        <taxon>Haplorrhini</taxon>
        <taxon>Catarrhini</taxon>
        <taxon>Hylobatidae</taxon>
        <taxon>Nomascus</taxon>
    </lineage>
</organism>
<keyword evidence="3" id="KW-0378">Hydrolase</keyword>
<evidence type="ECO:0000313" key="4">
    <source>
        <dbReference type="Ensembl" id="ENSNLEP00000006170.2"/>
    </source>
</evidence>
<dbReference type="FunFam" id="3.20.20.140:FF:000030">
    <property type="entry name" value="Dipeptidase"/>
    <property type="match status" value="1"/>
</dbReference>
<dbReference type="EC" id="3.4.13.19" evidence="3"/>
<evidence type="ECO:0000256" key="2">
    <source>
        <dbReference type="ARBA" id="ARBA00022622"/>
    </source>
</evidence>
<dbReference type="Ensembl" id="ENSNLET00000006486.2">
    <property type="protein sequence ID" value="ENSNLEP00000006170.2"/>
    <property type="gene ID" value="ENSNLEG00000005090.2"/>
</dbReference>
<keyword evidence="2 3" id="KW-0336">GPI-anchor</keyword>
<gene>
    <name evidence="4" type="primary">DPEP2</name>
</gene>
<dbReference type="PANTHER" id="PTHR10443">
    <property type="entry name" value="MICROSOMAL DIPEPTIDASE"/>
    <property type="match status" value="1"/>
</dbReference>
<dbReference type="PANTHER" id="PTHR10443:SF9">
    <property type="entry name" value="DIPEPTIDASE 2"/>
    <property type="match status" value="1"/>
</dbReference>
<dbReference type="InterPro" id="IPR032466">
    <property type="entry name" value="Metal_Hydrolase"/>
</dbReference>
<keyword evidence="2 3" id="KW-0472">Membrane</keyword>
<keyword evidence="3" id="KW-0479">Metal-binding</keyword>
<sequence>MQPSGLEGPGTFGRWPLPSLLLLLLLLLLQPVTCAYTTPGPPRALTTLGAPRAHTMPGTYAPSTTLSSASTQGLREQARALMREFPLVDGHNDLPLVLRLQDVNLRNFSYGQTNLDRLRDGLVGAQFWSAYVPCQTQDRDALRLTLEQIDLIHRMCASYSELELVTSAKALNDTQKLACLIGVEGGHSLDNSLSILRTFYMLGVRYLTLTHTCNTPWAESSAKGVHSFYNNISGLTDFGEKVVAEMNRLGMMVDLSHVSDSVARQALEVSQAPVIFSHSAARSVCNSARNVPDDILQLLKKNGGVVMVSLSMGVIQCNPSANVSTVADHFDHIKAVIGSKFIGIGGDYDGAGKFPQGLEDVSTYPVLIEELLSRGWSEEELQGVLRGNLLRVFRQVEKVFWHRLPPLGTGRKQMAKSLGGQRQSLTSGQKLAEIPIHWALKLSAKWSLSESSPYMAPVLAVVATFPVLILWL</sequence>
<name>G1QYZ9_NOMLE</name>
<dbReference type="InterPro" id="IPR008257">
    <property type="entry name" value="Pept_M19"/>
</dbReference>
<keyword evidence="3" id="KW-0482">Metalloprotease</keyword>
<dbReference type="InParanoid" id="G1QYZ9"/>
<dbReference type="OMA" id="WSEKELW"/>
<dbReference type="GO" id="GO:0070573">
    <property type="term" value="F:metallodipeptidase activity"/>
    <property type="evidence" value="ECO:0007669"/>
    <property type="project" value="InterPro"/>
</dbReference>
<dbReference type="Gene3D" id="3.20.20.140">
    <property type="entry name" value="Metal-dependent hydrolases"/>
    <property type="match status" value="1"/>
</dbReference>
<dbReference type="AlphaFoldDB" id="G1QYZ9"/>
<dbReference type="InterPro" id="IPR000180">
    <property type="entry name" value="Dipep_AS"/>
</dbReference>
<dbReference type="FunCoup" id="G1QYZ9">
    <property type="interactions" value="57"/>
</dbReference>
<dbReference type="EMBL" id="ADFV01013728">
    <property type="status" value="NOT_ANNOTATED_CDS"/>
    <property type="molecule type" value="Genomic_DNA"/>
</dbReference>
<dbReference type="GO" id="GO:0006508">
    <property type="term" value="P:proteolysis"/>
    <property type="evidence" value="ECO:0007669"/>
    <property type="project" value="UniProtKB-KW"/>
</dbReference>
<keyword evidence="3" id="KW-0862">Zinc</keyword>
<accession>G1QYZ9</accession>
<dbReference type="Proteomes" id="UP000001073">
    <property type="component" value="Chromosome 2"/>
</dbReference>
<reference evidence="4 5" key="1">
    <citation type="submission" date="2012-10" db="EMBL/GenBank/DDBJ databases">
        <authorList>
            <consortium name="Gibbon Genome Sequencing Consortium"/>
        </authorList>
    </citation>
    <scope>NUCLEOTIDE SEQUENCE [LARGE SCALE GENOMIC DNA]</scope>
</reference>
<protein>
    <recommendedName>
        <fullName evidence="3">Dipeptidase</fullName>
        <ecNumber evidence="3">3.4.13.19</ecNumber>
    </recommendedName>
</protein>
<dbReference type="GO" id="GO:0098552">
    <property type="term" value="C:side of membrane"/>
    <property type="evidence" value="ECO:0007669"/>
    <property type="project" value="UniProtKB-KW"/>
</dbReference>
<comment type="similarity">
    <text evidence="3">Belongs to the metallo-dependent hydrolases superfamily. Peptidase M19 family.</text>
</comment>
<dbReference type="eggNOG" id="KOG4127">
    <property type="taxonomic scope" value="Eukaryota"/>
</dbReference>
<evidence type="ECO:0000256" key="3">
    <source>
        <dbReference type="RuleBase" id="RU341113"/>
    </source>
</evidence>
<comment type="catalytic activity">
    <reaction evidence="3">
        <text>an L-aminoacyl-L-amino acid + H2O = 2 an L-alpha-amino acid</text>
        <dbReference type="Rhea" id="RHEA:48940"/>
        <dbReference type="ChEBI" id="CHEBI:15377"/>
        <dbReference type="ChEBI" id="CHEBI:59869"/>
        <dbReference type="ChEBI" id="CHEBI:77460"/>
        <dbReference type="EC" id="3.4.13.19"/>
    </reaction>
</comment>
<dbReference type="GO" id="GO:1901749">
    <property type="term" value="P:leukotriene D4 catabolic process"/>
    <property type="evidence" value="ECO:0007669"/>
    <property type="project" value="Ensembl"/>
</dbReference>
<dbReference type="PROSITE" id="PS51365">
    <property type="entry name" value="RENAL_DIPEPTIDASE_2"/>
    <property type="match status" value="1"/>
</dbReference>
<feature type="chain" id="PRO_5036518576" description="Dipeptidase" evidence="3">
    <location>
        <begin position="35"/>
        <end position="472"/>
    </location>
</feature>
<comment type="subcellular location">
    <subcellularLocation>
        <location evidence="1 3">Membrane</location>
        <topology evidence="1 3">Lipid-anchor</topology>
        <topology evidence="1 3">GPI-anchor</topology>
    </subcellularLocation>
</comment>
<keyword evidence="2 3" id="KW-0325">Glycoprotein</keyword>
<dbReference type="STRING" id="61853.ENSNLEP00000006170"/>
<keyword evidence="3" id="KW-1015">Disulfide bond</keyword>
<comment type="subunit">
    <text evidence="3">Homodimer; disulfide-linked.</text>
</comment>
<dbReference type="CDD" id="cd01301">
    <property type="entry name" value="rDP_like"/>
    <property type="match status" value="1"/>
</dbReference>
<keyword evidence="5" id="KW-1185">Reference proteome</keyword>
<reference evidence="4" key="3">
    <citation type="submission" date="2025-09" db="UniProtKB">
        <authorList>
            <consortium name="Ensembl"/>
        </authorList>
    </citation>
    <scope>IDENTIFICATION</scope>
</reference>
<evidence type="ECO:0000256" key="1">
    <source>
        <dbReference type="ARBA" id="ARBA00004589"/>
    </source>
</evidence>
<keyword evidence="3" id="KW-0645">Protease</keyword>
<reference evidence="4" key="2">
    <citation type="submission" date="2025-08" db="UniProtKB">
        <authorList>
            <consortium name="Ensembl"/>
        </authorList>
    </citation>
    <scope>IDENTIFICATION</scope>
</reference>
<dbReference type="GO" id="GO:0046872">
    <property type="term" value="F:metal ion binding"/>
    <property type="evidence" value="ECO:0007669"/>
    <property type="project" value="UniProtKB-UniRule"/>
</dbReference>
<proteinExistence type="inferred from homology"/>
<evidence type="ECO:0000313" key="5">
    <source>
        <dbReference type="Proteomes" id="UP000001073"/>
    </source>
</evidence>
<dbReference type="HOGENOM" id="CLU_031404_4_1_1"/>
<comment type="cofactor">
    <cofactor evidence="3">
        <name>Zn(2+)</name>
        <dbReference type="ChEBI" id="CHEBI:29105"/>
    </cofactor>
</comment>
<keyword evidence="3" id="KW-0732">Signal</keyword>
<dbReference type="Pfam" id="PF01244">
    <property type="entry name" value="Peptidase_M19"/>
    <property type="match status" value="1"/>
</dbReference>